<dbReference type="GO" id="GO:0016705">
    <property type="term" value="F:oxidoreductase activity, acting on paired donors, with incorporation or reduction of molecular oxygen"/>
    <property type="evidence" value="ECO:0007669"/>
    <property type="project" value="InterPro"/>
</dbReference>
<comment type="similarity">
    <text evidence="3">Belongs to the cytochrome P450 family.</text>
</comment>
<dbReference type="InterPro" id="IPR002403">
    <property type="entry name" value="Cyt_P450_E_grp-IV"/>
</dbReference>
<feature type="binding site" description="axial binding residue" evidence="7">
    <location>
        <position position="513"/>
    </location>
    <ligand>
        <name>heme</name>
        <dbReference type="ChEBI" id="CHEBI:30413"/>
    </ligand>
    <ligandPart>
        <name>Fe</name>
        <dbReference type="ChEBI" id="CHEBI:18248"/>
    </ligandPart>
</feature>
<dbReference type="PRINTS" id="PR00465">
    <property type="entry name" value="EP450IV"/>
</dbReference>
<comment type="cofactor">
    <cofactor evidence="1 7">
        <name>heme</name>
        <dbReference type="ChEBI" id="CHEBI:30413"/>
    </cofactor>
</comment>
<dbReference type="AlphaFoldDB" id="A0AAE0WL08"/>
<evidence type="ECO:0000256" key="2">
    <source>
        <dbReference type="ARBA" id="ARBA00004389"/>
    </source>
</evidence>
<evidence type="ECO:0008006" key="10">
    <source>
        <dbReference type="Google" id="ProtNLM"/>
    </source>
</evidence>
<comment type="caution">
    <text evidence="8">The sequence shown here is derived from an EMBL/GenBank/DDBJ whole genome shotgun (WGS) entry which is preliminary data.</text>
</comment>
<keyword evidence="4" id="KW-0444">Lipid biosynthesis</keyword>
<evidence type="ECO:0000256" key="1">
    <source>
        <dbReference type="ARBA" id="ARBA00001971"/>
    </source>
</evidence>
<evidence type="ECO:0000256" key="6">
    <source>
        <dbReference type="ARBA" id="ARBA00023004"/>
    </source>
</evidence>
<dbReference type="GO" id="GO:0020037">
    <property type="term" value="F:heme binding"/>
    <property type="evidence" value="ECO:0007669"/>
    <property type="project" value="InterPro"/>
</dbReference>
<comment type="subcellular location">
    <subcellularLocation>
        <location evidence="2">Endoplasmic reticulum membrane</location>
        <topology evidence="2">Single-pass membrane protein</topology>
    </subcellularLocation>
</comment>
<name>A0AAE0WL08_9PEZI</name>
<dbReference type="SUPFAM" id="SSF48264">
    <property type="entry name" value="Cytochrome P450"/>
    <property type="match status" value="1"/>
</dbReference>
<keyword evidence="5 7" id="KW-0479">Metal-binding</keyword>
<dbReference type="Pfam" id="PF00067">
    <property type="entry name" value="p450"/>
    <property type="match status" value="1"/>
</dbReference>
<sequence length="574" mass="64207">MEGTPFMTGAPGRNAFLISWQERFGSPWLLAPIGLLLVLIATRIYTGFVASRTRQSRDGANTVPAVPYWLPLIGHIPNMALDATTFVSSLRDSMSPGIFTLNFFGGRHNIIHNPSLATALMNQKSTIATSDDVSRHILSVVFGFPKQEQDKYDAALPEMLTCYKHLLSEPSLGNMTRDTGERLRGRIMDFVTGSESLVDQMPWERTSGVETTKNKSGESVVEASLLPLVRDYAAHITNPSLVGSDFLANYPDFFEDIWTLDKGILMLATGLPRWFPVPALTRAHIARQRILAAVDTFHVMLDKHMEGEKPDSKWSSLDDVGSLVMARMSVYRKYGWSIRARAATEHSLLWAANANSDTLIFWMINRIYADKALLAMVREEIAPYVRVVQPKSDLPIAESPRLETFDIDGLCNSCPLLKSCYIECLRLDAAPWSLKIVKQDFVLQGRDKEAPSWQLRKGDYAHVAHDLHNTDPASFPNPDAWKPDRHIKFDKGEKSQVADMGSIRPYGGGASMCKGRAFAFKQAMLFPAAMIAMWDIEPAGGGDWKMPRHRKATGVYNSNDDTRVWVKRRSLPSE</sequence>
<keyword evidence="9" id="KW-1185">Reference proteome</keyword>
<reference evidence="8" key="1">
    <citation type="submission" date="2023-07" db="EMBL/GenBank/DDBJ databases">
        <title>Black Yeasts Isolated from many extreme environments.</title>
        <authorList>
            <person name="Coleine C."/>
            <person name="Stajich J.E."/>
            <person name="Selbmann L."/>
        </authorList>
    </citation>
    <scope>NUCLEOTIDE SEQUENCE</scope>
    <source>
        <strain evidence="8">CCFEE 5485</strain>
    </source>
</reference>
<dbReference type="GO" id="GO:0005789">
    <property type="term" value="C:endoplasmic reticulum membrane"/>
    <property type="evidence" value="ECO:0007669"/>
    <property type="project" value="UniProtKB-SubCell"/>
</dbReference>
<dbReference type="Gene3D" id="1.10.630.10">
    <property type="entry name" value="Cytochrome P450"/>
    <property type="match status" value="1"/>
</dbReference>
<evidence type="ECO:0000313" key="8">
    <source>
        <dbReference type="EMBL" id="KAK3673650.1"/>
    </source>
</evidence>
<keyword evidence="7" id="KW-0349">Heme</keyword>
<keyword evidence="6 7" id="KW-0408">Iron</keyword>
<dbReference type="InterPro" id="IPR036396">
    <property type="entry name" value="Cyt_P450_sf"/>
</dbReference>
<dbReference type="InterPro" id="IPR001128">
    <property type="entry name" value="Cyt_P450"/>
</dbReference>
<dbReference type="CDD" id="cd11040">
    <property type="entry name" value="CYP7_CYP8-like"/>
    <property type="match status" value="1"/>
</dbReference>
<dbReference type="Proteomes" id="UP001274830">
    <property type="component" value="Unassembled WGS sequence"/>
</dbReference>
<organism evidence="8 9">
    <name type="scientific">Recurvomyces mirabilis</name>
    <dbReference type="NCBI Taxonomy" id="574656"/>
    <lineage>
        <taxon>Eukaryota</taxon>
        <taxon>Fungi</taxon>
        <taxon>Dikarya</taxon>
        <taxon>Ascomycota</taxon>
        <taxon>Pezizomycotina</taxon>
        <taxon>Dothideomycetes</taxon>
        <taxon>Dothideomycetidae</taxon>
        <taxon>Mycosphaerellales</taxon>
        <taxon>Teratosphaeriaceae</taxon>
        <taxon>Recurvomyces</taxon>
    </lineage>
</organism>
<proteinExistence type="inferred from homology"/>
<evidence type="ECO:0000256" key="3">
    <source>
        <dbReference type="ARBA" id="ARBA00010617"/>
    </source>
</evidence>
<keyword evidence="4" id="KW-0443">Lipid metabolism</keyword>
<dbReference type="PANTHER" id="PTHR24306:SF7">
    <property type="entry name" value="AHBB"/>
    <property type="match status" value="1"/>
</dbReference>
<evidence type="ECO:0000313" key="9">
    <source>
        <dbReference type="Proteomes" id="UP001274830"/>
    </source>
</evidence>
<evidence type="ECO:0000256" key="7">
    <source>
        <dbReference type="PIRSR" id="PIRSR602403-1"/>
    </source>
</evidence>
<dbReference type="EMBL" id="JAUTXT010000024">
    <property type="protein sequence ID" value="KAK3673650.1"/>
    <property type="molecule type" value="Genomic_DNA"/>
</dbReference>
<protein>
    <recommendedName>
        <fullName evidence="10">Cytochrome P450</fullName>
    </recommendedName>
</protein>
<dbReference type="PANTHER" id="PTHR24306">
    <property type="match status" value="1"/>
</dbReference>
<accession>A0AAE0WL08</accession>
<dbReference type="GO" id="GO:0004497">
    <property type="term" value="F:monooxygenase activity"/>
    <property type="evidence" value="ECO:0007669"/>
    <property type="project" value="InterPro"/>
</dbReference>
<dbReference type="GO" id="GO:0005506">
    <property type="term" value="F:iron ion binding"/>
    <property type="evidence" value="ECO:0007669"/>
    <property type="project" value="InterPro"/>
</dbReference>
<evidence type="ECO:0000256" key="5">
    <source>
        <dbReference type="ARBA" id="ARBA00022723"/>
    </source>
</evidence>
<gene>
    <name evidence="8" type="ORF">LTR78_006555</name>
</gene>
<evidence type="ECO:0000256" key="4">
    <source>
        <dbReference type="ARBA" id="ARBA00022516"/>
    </source>
</evidence>